<dbReference type="RefSeq" id="WP_377726014.1">
    <property type="nucleotide sequence ID" value="NZ_JBHSEW010000008.1"/>
</dbReference>
<evidence type="ECO:0000256" key="3">
    <source>
        <dbReference type="SAM" id="Phobius"/>
    </source>
</evidence>
<name>A0ABV9GWI5_9BURK</name>
<keyword evidence="6" id="KW-1185">Reference proteome</keyword>
<feature type="compositionally biased region" description="Pro residues" evidence="2">
    <location>
        <begin position="364"/>
        <end position="385"/>
    </location>
</feature>
<feature type="region of interest" description="Disordered" evidence="2">
    <location>
        <begin position="121"/>
        <end position="198"/>
    </location>
</feature>
<evidence type="ECO:0000256" key="1">
    <source>
        <dbReference type="SAM" id="Coils"/>
    </source>
</evidence>
<feature type="region of interest" description="Disordered" evidence="2">
    <location>
        <begin position="361"/>
        <end position="391"/>
    </location>
</feature>
<keyword evidence="1" id="KW-0175">Coiled coil</keyword>
<evidence type="ECO:0000313" key="6">
    <source>
        <dbReference type="Proteomes" id="UP001595967"/>
    </source>
</evidence>
<feature type="chain" id="PRO_5047185505" evidence="4">
    <location>
        <begin position="22"/>
        <end position="703"/>
    </location>
</feature>
<feature type="compositionally biased region" description="Low complexity" evidence="2">
    <location>
        <begin position="660"/>
        <end position="678"/>
    </location>
</feature>
<sequence length="703" mass="73498">MQLRNNILWIGCLTAAAQACALTLGAPHGPVVLGAPLDIRITVTPDPDQTLASSCIEAHALFGETPAKIRTDLQPPHTVRLHSLQAINEPLATLHLSAGCTGKVSRSYTLFADPPGLAPPAPALPASASAPRPGASATAGTASATPPAPRRSPPKTTTAKRPAAPKKPAPPPPAPPATVPTPSTAAEASAATAAAPADTTLQAAATTARPVLRMDTLFLFHDPAEATAARPDTTIALAPTPAAEVADERLQELEKQLSSLQQQQKKDRAQILALTSQLAVTAAADTVPLWLYLLLAALVASLLAIAYLLHRLRVERTQAQDGWMQAVRSAQPAPATFGAPATAPVQAPVPAPTPVTTAAEVAAPPEPVPPPAPPQEAPETAPPAKPNSFLLPQADNFLEDDQEGPPSAYFTVTSQDFLDTQEQAEFYASIGEYDEAIALLQTHIASDSNSSPLPYLKLLDFFYQLSRTDAFEQTRQDLEAAFNIHAPSLAQYHAQGPGLLEGYPTLLTHIEALWPSDEVLALLRGAIHYPTKTPALPEPLPRLAPTAFHELLLLYGIAQTTPAATRGSLTGRTSTIAAAQNSAALTAPAAAPLLDLPHFDASQDAGLPELPEHLELPALPQTQSPELPPLAEETAAPPATTLATADDALLTDFGLDWPLSTDAAESAAPTPPAEEASALPFDLEGLDFDNFEFKPTAPPDTKA</sequence>
<evidence type="ECO:0000256" key="4">
    <source>
        <dbReference type="SAM" id="SignalP"/>
    </source>
</evidence>
<feature type="compositionally biased region" description="Pro residues" evidence="2">
    <location>
        <begin position="165"/>
        <end position="179"/>
    </location>
</feature>
<dbReference type="Proteomes" id="UP001595967">
    <property type="component" value="Unassembled WGS sequence"/>
</dbReference>
<comment type="caution">
    <text evidence="5">The sequence shown here is derived from an EMBL/GenBank/DDBJ whole genome shotgun (WGS) entry which is preliminary data.</text>
</comment>
<reference evidence="6" key="1">
    <citation type="journal article" date="2019" name="Int. J. Syst. Evol. Microbiol.">
        <title>The Global Catalogue of Microorganisms (GCM) 10K type strain sequencing project: providing services to taxonomists for standard genome sequencing and annotation.</title>
        <authorList>
            <consortium name="The Broad Institute Genomics Platform"/>
            <consortium name="The Broad Institute Genome Sequencing Center for Infectious Disease"/>
            <person name="Wu L."/>
            <person name="Ma J."/>
        </authorList>
    </citation>
    <scope>NUCLEOTIDE SEQUENCE [LARGE SCALE GENOMIC DNA]</scope>
    <source>
        <strain evidence="6">JCM 11650</strain>
    </source>
</reference>
<keyword evidence="3" id="KW-1133">Transmembrane helix</keyword>
<organism evidence="5 6">
    <name type="scientific">Comamonas nitrativorans</name>
    <dbReference type="NCBI Taxonomy" id="108437"/>
    <lineage>
        <taxon>Bacteria</taxon>
        <taxon>Pseudomonadati</taxon>
        <taxon>Pseudomonadota</taxon>
        <taxon>Betaproteobacteria</taxon>
        <taxon>Burkholderiales</taxon>
        <taxon>Comamonadaceae</taxon>
        <taxon>Comamonas</taxon>
    </lineage>
</organism>
<dbReference type="PROSITE" id="PS51257">
    <property type="entry name" value="PROKAR_LIPOPROTEIN"/>
    <property type="match status" value="1"/>
</dbReference>
<protein>
    <submittedName>
        <fullName evidence="5">Uncharacterized protein</fullName>
    </submittedName>
</protein>
<evidence type="ECO:0000313" key="5">
    <source>
        <dbReference type="EMBL" id="MFC4622541.1"/>
    </source>
</evidence>
<evidence type="ECO:0000256" key="2">
    <source>
        <dbReference type="SAM" id="MobiDB-lite"/>
    </source>
</evidence>
<feature type="compositionally biased region" description="Low complexity" evidence="2">
    <location>
        <begin position="180"/>
        <end position="198"/>
    </location>
</feature>
<feature type="signal peptide" evidence="4">
    <location>
        <begin position="1"/>
        <end position="21"/>
    </location>
</feature>
<feature type="compositionally biased region" description="Low complexity" evidence="2">
    <location>
        <begin position="124"/>
        <end position="145"/>
    </location>
</feature>
<keyword evidence="4" id="KW-0732">Signal</keyword>
<dbReference type="EMBL" id="JBHSEW010000008">
    <property type="protein sequence ID" value="MFC4622541.1"/>
    <property type="molecule type" value="Genomic_DNA"/>
</dbReference>
<feature type="region of interest" description="Disordered" evidence="2">
    <location>
        <begin position="660"/>
        <end position="684"/>
    </location>
</feature>
<proteinExistence type="predicted"/>
<keyword evidence="3" id="KW-0472">Membrane</keyword>
<gene>
    <name evidence="5" type="ORF">ACFO3A_09975</name>
</gene>
<feature type="coiled-coil region" evidence="1">
    <location>
        <begin position="243"/>
        <end position="270"/>
    </location>
</feature>
<accession>A0ABV9GWI5</accession>
<keyword evidence="3" id="KW-0812">Transmembrane</keyword>
<feature type="transmembrane region" description="Helical" evidence="3">
    <location>
        <begin position="289"/>
        <end position="309"/>
    </location>
</feature>